<evidence type="ECO:0000313" key="3">
    <source>
        <dbReference type="Proteomes" id="UP000018144"/>
    </source>
</evidence>
<gene>
    <name evidence="2" type="ORF">PCON_10702</name>
</gene>
<accession>U4LGY7</accession>
<feature type="region of interest" description="Disordered" evidence="1">
    <location>
        <begin position="1"/>
        <end position="30"/>
    </location>
</feature>
<organism evidence="2 3">
    <name type="scientific">Pyronema omphalodes (strain CBS 100304)</name>
    <name type="common">Pyronema confluens</name>
    <dbReference type="NCBI Taxonomy" id="1076935"/>
    <lineage>
        <taxon>Eukaryota</taxon>
        <taxon>Fungi</taxon>
        <taxon>Dikarya</taxon>
        <taxon>Ascomycota</taxon>
        <taxon>Pezizomycotina</taxon>
        <taxon>Pezizomycetes</taxon>
        <taxon>Pezizales</taxon>
        <taxon>Pyronemataceae</taxon>
        <taxon>Pyronema</taxon>
    </lineage>
</organism>
<dbReference type="Proteomes" id="UP000018144">
    <property type="component" value="Unassembled WGS sequence"/>
</dbReference>
<dbReference type="AlphaFoldDB" id="U4LGY7"/>
<evidence type="ECO:0000256" key="1">
    <source>
        <dbReference type="SAM" id="MobiDB-lite"/>
    </source>
</evidence>
<proteinExistence type="predicted"/>
<feature type="compositionally biased region" description="Low complexity" evidence="1">
    <location>
        <begin position="1"/>
        <end position="20"/>
    </location>
</feature>
<evidence type="ECO:0000313" key="2">
    <source>
        <dbReference type="EMBL" id="CCX11108.1"/>
    </source>
</evidence>
<name>U4LGY7_PYROM</name>
<sequence length="125" mass="13343">MESMITAQQRTQQAATPTYRDTTHTTHHAPSSIKHTECSVHIIHLDNCTAVLTGEKEENICVIEVQNSAGLNATLSLRIPPLLCAAAQPAQPSPPRSPHFFPSAIADQASTHNALSAAGAERTPN</sequence>
<protein>
    <submittedName>
        <fullName evidence="2">Uncharacterized protein</fullName>
    </submittedName>
</protein>
<reference evidence="2 3" key="1">
    <citation type="journal article" date="2013" name="PLoS Genet.">
        <title>The genome and development-dependent transcriptomes of Pyronema confluens: a window into fungal evolution.</title>
        <authorList>
            <person name="Traeger S."/>
            <person name="Altegoer F."/>
            <person name="Freitag M."/>
            <person name="Gabaldon T."/>
            <person name="Kempken F."/>
            <person name="Kumar A."/>
            <person name="Marcet-Houben M."/>
            <person name="Poggeler S."/>
            <person name="Stajich J.E."/>
            <person name="Nowrousian M."/>
        </authorList>
    </citation>
    <scope>NUCLEOTIDE SEQUENCE [LARGE SCALE GENOMIC DNA]</scope>
    <source>
        <strain evidence="3">CBS 100304</strain>
        <tissue evidence="2">Vegetative mycelium</tissue>
    </source>
</reference>
<keyword evidence="3" id="KW-1185">Reference proteome</keyword>
<feature type="region of interest" description="Disordered" evidence="1">
    <location>
        <begin position="88"/>
        <end position="125"/>
    </location>
</feature>
<dbReference type="EMBL" id="HF935594">
    <property type="protein sequence ID" value="CCX11108.1"/>
    <property type="molecule type" value="Genomic_DNA"/>
</dbReference>